<gene>
    <name evidence="2" type="ORF">D1781_09240</name>
</gene>
<dbReference type="SUPFAM" id="SSF51735">
    <property type="entry name" value="NAD(P)-binding Rossmann-fold domains"/>
    <property type="match status" value="1"/>
</dbReference>
<dbReference type="Gene3D" id="3.40.50.720">
    <property type="entry name" value="NAD(P)-binding Rossmann-like Domain"/>
    <property type="match status" value="1"/>
</dbReference>
<dbReference type="Proteomes" id="UP000265742">
    <property type="component" value="Unassembled WGS sequence"/>
</dbReference>
<dbReference type="Pfam" id="PF13460">
    <property type="entry name" value="NAD_binding_10"/>
    <property type="match status" value="1"/>
</dbReference>
<dbReference type="AlphaFoldDB" id="A0A3A1TYH5"/>
<dbReference type="InterPro" id="IPR016040">
    <property type="entry name" value="NAD(P)-bd_dom"/>
</dbReference>
<evidence type="ECO:0000259" key="1">
    <source>
        <dbReference type="Pfam" id="PF13460"/>
    </source>
</evidence>
<accession>A0A3A1TYH5</accession>
<comment type="caution">
    <text evidence="2">The sequence shown here is derived from an EMBL/GenBank/DDBJ whole genome shotgun (WGS) entry which is preliminary data.</text>
</comment>
<dbReference type="EMBL" id="QXTG01000002">
    <property type="protein sequence ID" value="RIX27725.1"/>
    <property type="molecule type" value="Genomic_DNA"/>
</dbReference>
<dbReference type="RefSeq" id="WP_119482034.1">
    <property type="nucleotide sequence ID" value="NZ_QXTG01000002.1"/>
</dbReference>
<dbReference type="CDD" id="cd05269">
    <property type="entry name" value="TMR_SDR_a"/>
    <property type="match status" value="1"/>
</dbReference>
<protein>
    <submittedName>
        <fullName evidence="2">SDR family oxidoreductase</fullName>
    </submittedName>
</protein>
<proteinExistence type="predicted"/>
<dbReference type="PANTHER" id="PTHR47129">
    <property type="entry name" value="QUINONE OXIDOREDUCTASE 2"/>
    <property type="match status" value="1"/>
</dbReference>
<evidence type="ECO:0000313" key="2">
    <source>
        <dbReference type="EMBL" id="RIX27725.1"/>
    </source>
</evidence>
<feature type="domain" description="NAD(P)-binding" evidence="1">
    <location>
        <begin position="8"/>
        <end position="180"/>
    </location>
</feature>
<dbReference type="OrthoDB" id="3243290at2"/>
<evidence type="ECO:0000313" key="3">
    <source>
        <dbReference type="Proteomes" id="UP000265742"/>
    </source>
</evidence>
<keyword evidence="3" id="KW-1185">Reference proteome</keyword>
<reference evidence="3" key="1">
    <citation type="submission" date="2018-09" db="EMBL/GenBank/DDBJ databases">
        <authorList>
            <person name="Kim I."/>
        </authorList>
    </citation>
    <scope>NUCLEOTIDE SEQUENCE [LARGE SCALE GENOMIC DNA]</scope>
    <source>
        <strain evidence="3">DD4a</strain>
    </source>
</reference>
<dbReference type="InterPro" id="IPR052718">
    <property type="entry name" value="NmrA-type_oxidoreductase"/>
</dbReference>
<dbReference type="PANTHER" id="PTHR47129:SF1">
    <property type="entry name" value="NMRA-LIKE DOMAIN-CONTAINING PROTEIN"/>
    <property type="match status" value="1"/>
</dbReference>
<name>A0A3A1TYH5_9MICO</name>
<organism evidence="2 3">
    <name type="scientific">Amnibacterium setariae</name>
    <dbReference type="NCBI Taxonomy" id="2306585"/>
    <lineage>
        <taxon>Bacteria</taxon>
        <taxon>Bacillati</taxon>
        <taxon>Actinomycetota</taxon>
        <taxon>Actinomycetes</taxon>
        <taxon>Micrococcales</taxon>
        <taxon>Microbacteriaceae</taxon>
        <taxon>Amnibacterium</taxon>
    </lineage>
</organism>
<sequence length="277" mass="29408">MTTIGITGATGHIGGTAARILGDRVGRVVVRNAARAPRLPGDPEVREAEYADGTAMRAALAGVDVLLLVSGAEAQDRLEQHRTAVRAAAEAGVRHVVYTSFDGAAPDADFTLGRDHWHTEEAIRASGMRWTFLRDSFYLDFFPLFAGEDGVIAGPAGDGRVAAVARADVAEVAAAVLADPAAHEDATYRLTGPEPVSFPEAAERMTAALGRPFRFADQTLEEAYASRRALTGEQWQLDAWVSTYTAIGSDELAAPSDDVARLTGHAPRTLQDALLGR</sequence>
<dbReference type="Gene3D" id="3.90.25.10">
    <property type="entry name" value="UDP-galactose 4-epimerase, domain 1"/>
    <property type="match status" value="1"/>
</dbReference>
<dbReference type="InterPro" id="IPR036291">
    <property type="entry name" value="NAD(P)-bd_dom_sf"/>
</dbReference>